<evidence type="ECO:0000256" key="1">
    <source>
        <dbReference type="SAM" id="MobiDB-lite"/>
    </source>
</evidence>
<feature type="chain" id="PRO_5004022387" evidence="2">
    <location>
        <begin position="20"/>
        <end position="318"/>
    </location>
</feature>
<dbReference type="GO" id="GO:0016787">
    <property type="term" value="F:hydrolase activity"/>
    <property type="evidence" value="ECO:0007669"/>
    <property type="project" value="UniProtKB-KW"/>
</dbReference>
<feature type="signal peptide" evidence="2">
    <location>
        <begin position="1"/>
        <end position="19"/>
    </location>
</feature>
<dbReference type="Proteomes" id="UP000016930">
    <property type="component" value="Unassembled WGS sequence"/>
</dbReference>
<keyword evidence="5" id="KW-1185">Reference proteome</keyword>
<name>M2PRU7_CERS8</name>
<keyword evidence="2" id="KW-0732">Signal</keyword>
<dbReference type="Gene3D" id="1.10.530.10">
    <property type="match status" value="1"/>
</dbReference>
<evidence type="ECO:0000313" key="4">
    <source>
        <dbReference type="EMBL" id="EMD39344.1"/>
    </source>
</evidence>
<gene>
    <name evidence="4" type="ORF">CERSUDRAFT_104550</name>
</gene>
<dbReference type="SUPFAM" id="SSF53955">
    <property type="entry name" value="Lysozyme-like"/>
    <property type="match status" value="1"/>
</dbReference>
<dbReference type="AlphaFoldDB" id="M2PRU7"/>
<feature type="region of interest" description="Disordered" evidence="1">
    <location>
        <begin position="32"/>
        <end position="87"/>
    </location>
</feature>
<dbReference type="OrthoDB" id="2537480at2759"/>
<dbReference type="EMBL" id="KB445794">
    <property type="protein sequence ID" value="EMD39344.1"/>
    <property type="molecule type" value="Genomic_DNA"/>
</dbReference>
<organism evidence="4 5">
    <name type="scientific">Ceriporiopsis subvermispora (strain B)</name>
    <name type="common">White-rot fungus</name>
    <name type="synonym">Gelatoporia subvermispora</name>
    <dbReference type="NCBI Taxonomy" id="914234"/>
    <lineage>
        <taxon>Eukaryota</taxon>
        <taxon>Fungi</taxon>
        <taxon>Dikarya</taxon>
        <taxon>Basidiomycota</taxon>
        <taxon>Agaricomycotina</taxon>
        <taxon>Agaricomycetes</taxon>
        <taxon>Polyporales</taxon>
        <taxon>Gelatoporiaceae</taxon>
        <taxon>Gelatoporia</taxon>
    </lineage>
</organism>
<dbReference type="HOGENOM" id="CLU_051871_2_1_1"/>
<protein>
    <submittedName>
        <fullName evidence="4">Glycoside hydrolase family 23 protein</fullName>
    </submittedName>
</protein>
<reference evidence="4 5" key="1">
    <citation type="journal article" date="2012" name="Proc. Natl. Acad. Sci. U.S.A.">
        <title>Comparative genomics of Ceriporiopsis subvermispora and Phanerochaete chrysosporium provide insight into selective ligninolysis.</title>
        <authorList>
            <person name="Fernandez-Fueyo E."/>
            <person name="Ruiz-Duenas F.J."/>
            <person name="Ferreira P."/>
            <person name="Floudas D."/>
            <person name="Hibbett D.S."/>
            <person name="Canessa P."/>
            <person name="Larrondo L.F."/>
            <person name="James T.Y."/>
            <person name="Seelenfreund D."/>
            <person name="Lobos S."/>
            <person name="Polanco R."/>
            <person name="Tello M."/>
            <person name="Honda Y."/>
            <person name="Watanabe T."/>
            <person name="Watanabe T."/>
            <person name="Ryu J.S."/>
            <person name="Kubicek C.P."/>
            <person name="Schmoll M."/>
            <person name="Gaskell J."/>
            <person name="Hammel K.E."/>
            <person name="St John F.J."/>
            <person name="Vanden Wymelenberg A."/>
            <person name="Sabat G."/>
            <person name="Splinter BonDurant S."/>
            <person name="Syed K."/>
            <person name="Yadav J.S."/>
            <person name="Doddapaneni H."/>
            <person name="Subramanian V."/>
            <person name="Lavin J.L."/>
            <person name="Oguiza J.A."/>
            <person name="Perez G."/>
            <person name="Pisabarro A.G."/>
            <person name="Ramirez L."/>
            <person name="Santoyo F."/>
            <person name="Master E."/>
            <person name="Coutinho P.M."/>
            <person name="Henrissat B."/>
            <person name="Lombard V."/>
            <person name="Magnuson J.K."/>
            <person name="Kuees U."/>
            <person name="Hori C."/>
            <person name="Igarashi K."/>
            <person name="Samejima M."/>
            <person name="Held B.W."/>
            <person name="Barry K.W."/>
            <person name="LaButti K.M."/>
            <person name="Lapidus A."/>
            <person name="Lindquist E.A."/>
            <person name="Lucas S.M."/>
            <person name="Riley R."/>
            <person name="Salamov A.A."/>
            <person name="Hoffmeister D."/>
            <person name="Schwenk D."/>
            <person name="Hadar Y."/>
            <person name="Yarden O."/>
            <person name="de Vries R.P."/>
            <person name="Wiebenga A."/>
            <person name="Stenlid J."/>
            <person name="Eastwood D."/>
            <person name="Grigoriev I.V."/>
            <person name="Berka R.M."/>
            <person name="Blanchette R.A."/>
            <person name="Kersten P."/>
            <person name="Martinez A.T."/>
            <person name="Vicuna R."/>
            <person name="Cullen D."/>
        </authorList>
    </citation>
    <scope>NUCLEOTIDE SEQUENCE [LARGE SCALE GENOMIC DNA]</scope>
    <source>
        <strain evidence="4 5">B</strain>
    </source>
</reference>
<dbReference type="Pfam" id="PF01464">
    <property type="entry name" value="SLT"/>
    <property type="match status" value="1"/>
</dbReference>
<evidence type="ECO:0000256" key="2">
    <source>
        <dbReference type="SAM" id="SignalP"/>
    </source>
</evidence>
<dbReference type="InterPro" id="IPR023346">
    <property type="entry name" value="Lysozyme-like_dom_sf"/>
</dbReference>
<evidence type="ECO:0000259" key="3">
    <source>
        <dbReference type="Pfam" id="PF01464"/>
    </source>
</evidence>
<accession>M2PRU7</accession>
<dbReference type="InterPro" id="IPR008258">
    <property type="entry name" value="Transglycosylase_SLT_dom_1"/>
</dbReference>
<evidence type="ECO:0000313" key="5">
    <source>
        <dbReference type="Proteomes" id="UP000016930"/>
    </source>
</evidence>
<feature type="compositionally biased region" description="Low complexity" evidence="1">
    <location>
        <begin position="65"/>
        <end position="80"/>
    </location>
</feature>
<proteinExistence type="predicted"/>
<sequence length="318" mass="33311">MKLVAPFVFLAVAAGVAEATNAHAGLSRLSSRHSLHAHERSTPAPPPSSVAPQSSALPPPPPPSSSAAPQSSAAPAAPAQKLATSNPSLEKVTGGVINVASTCGDTGATDYITATSGPNGGIDWLNCGVTGNGWTPQQVTVDDLIVVDLADALQDPNSPFQACQQYLSLFQQYGGQYGVPPILLASISMQESSCESWAVGGGGEQGLMQLTSDKCQDAPGGNCQDPDYNIMTGAKFFADTLASNNYNVLQTIGNYNGWPWGMTYDSATAAAYSDCCRCQNNLDYIHQTVNGWLQNIDPYTNNPLLGKYFNLDKCGNTD</sequence>
<keyword evidence="4" id="KW-0378">Hydrolase</keyword>
<feature type="domain" description="Transglycosylase SLT" evidence="3">
    <location>
        <begin position="169"/>
        <end position="257"/>
    </location>
</feature>